<dbReference type="Pfam" id="PF04542">
    <property type="entry name" value="Sigma70_r2"/>
    <property type="match status" value="1"/>
</dbReference>
<dbReference type="GO" id="GO:0006352">
    <property type="term" value="P:DNA-templated transcription initiation"/>
    <property type="evidence" value="ECO:0007669"/>
    <property type="project" value="InterPro"/>
</dbReference>
<dbReference type="SUPFAM" id="SSF88946">
    <property type="entry name" value="Sigma2 domain of RNA polymerase sigma factors"/>
    <property type="match status" value="1"/>
</dbReference>
<feature type="domain" description="RNA polymerase sigma-70 region 2" evidence="6">
    <location>
        <begin position="14"/>
        <end position="81"/>
    </location>
</feature>
<dbReference type="InterPro" id="IPR007627">
    <property type="entry name" value="RNA_pol_sigma70_r2"/>
</dbReference>
<evidence type="ECO:0000313" key="8">
    <source>
        <dbReference type="EMBL" id="HIU03346.1"/>
    </source>
</evidence>
<dbReference type="PANTHER" id="PTHR43133">
    <property type="entry name" value="RNA POLYMERASE ECF-TYPE SIGMA FACTO"/>
    <property type="match status" value="1"/>
</dbReference>
<dbReference type="InterPro" id="IPR039425">
    <property type="entry name" value="RNA_pol_sigma-70-like"/>
</dbReference>
<keyword evidence="5" id="KW-0804">Transcription</keyword>
<feature type="domain" description="RNA polymerase sigma factor 70 region 4 type 2" evidence="7">
    <location>
        <begin position="115"/>
        <end position="158"/>
    </location>
</feature>
<dbReference type="Gene3D" id="1.10.10.10">
    <property type="entry name" value="Winged helix-like DNA-binding domain superfamily/Winged helix DNA-binding domain"/>
    <property type="match status" value="1"/>
</dbReference>
<accession>A0A9D1HH97</accession>
<dbReference type="EMBL" id="DVLT01000053">
    <property type="protein sequence ID" value="HIU03346.1"/>
    <property type="molecule type" value="Genomic_DNA"/>
</dbReference>
<evidence type="ECO:0000256" key="5">
    <source>
        <dbReference type="ARBA" id="ARBA00023163"/>
    </source>
</evidence>
<dbReference type="AlphaFoldDB" id="A0A9D1HH97"/>
<keyword evidence="3" id="KW-0731">Sigma factor</keyword>
<name>A0A9D1HH97_9FIRM</name>
<comment type="similarity">
    <text evidence="1">Belongs to the sigma-70 factor family. ECF subfamily.</text>
</comment>
<evidence type="ECO:0000256" key="1">
    <source>
        <dbReference type="ARBA" id="ARBA00010641"/>
    </source>
</evidence>
<reference evidence="8" key="2">
    <citation type="journal article" date="2021" name="PeerJ">
        <title>Extensive microbial diversity within the chicken gut microbiome revealed by metagenomics and culture.</title>
        <authorList>
            <person name="Gilroy R."/>
            <person name="Ravi A."/>
            <person name="Getino M."/>
            <person name="Pursley I."/>
            <person name="Horton D.L."/>
            <person name="Alikhan N.F."/>
            <person name="Baker D."/>
            <person name="Gharbi K."/>
            <person name="Hall N."/>
            <person name="Watson M."/>
            <person name="Adriaenssens E.M."/>
            <person name="Foster-Nyarko E."/>
            <person name="Jarju S."/>
            <person name="Secka A."/>
            <person name="Antonio M."/>
            <person name="Oren A."/>
            <person name="Chaudhuri R.R."/>
            <person name="La Ragione R."/>
            <person name="Hildebrand F."/>
            <person name="Pallen M.J."/>
        </authorList>
    </citation>
    <scope>NUCLEOTIDE SEQUENCE</scope>
    <source>
        <strain evidence="8">CHK187-14744</strain>
    </source>
</reference>
<evidence type="ECO:0000259" key="7">
    <source>
        <dbReference type="Pfam" id="PF08281"/>
    </source>
</evidence>
<sequence>MRKRERQRILAESLIEEMEPVLAGMLLAWTQDHALIEDILMDTWVAMTEHIEMLERHENPQGWLVKTAKYKAWHALEKQKWMREKEAALCEAIRDNIPKAIQEETAFFENLSRWLPEKDVEILKFYYLYGVSYREIADHFGISEPACRQKVSRATRKLRKHREELKQWLP</sequence>
<reference evidence="8" key="1">
    <citation type="submission" date="2020-10" db="EMBL/GenBank/DDBJ databases">
        <authorList>
            <person name="Gilroy R."/>
        </authorList>
    </citation>
    <scope>NUCLEOTIDE SEQUENCE</scope>
    <source>
        <strain evidence="8">CHK187-14744</strain>
    </source>
</reference>
<comment type="caution">
    <text evidence="8">The sequence shown here is derived from an EMBL/GenBank/DDBJ whole genome shotgun (WGS) entry which is preliminary data.</text>
</comment>
<organism evidence="8 9">
    <name type="scientific">Candidatus Onthocola gallistercoris</name>
    <dbReference type="NCBI Taxonomy" id="2840876"/>
    <lineage>
        <taxon>Bacteria</taxon>
        <taxon>Bacillati</taxon>
        <taxon>Bacillota</taxon>
        <taxon>Bacilli</taxon>
        <taxon>Candidatus Onthocola</taxon>
    </lineage>
</organism>
<dbReference type="GO" id="GO:0003677">
    <property type="term" value="F:DNA binding"/>
    <property type="evidence" value="ECO:0007669"/>
    <property type="project" value="UniProtKB-KW"/>
</dbReference>
<protein>
    <submittedName>
        <fullName evidence="8">Sigma-70 family RNA polymerase sigma factor</fullName>
    </submittedName>
</protein>
<dbReference type="InterPro" id="IPR013324">
    <property type="entry name" value="RNA_pol_sigma_r3/r4-like"/>
</dbReference>
<dbReference type="GO" id="GO:0016987">
    <property type="term" value="F:sigma factor activity"/>
    <property type="evidence" value="ECO:0007669"/>
    <property type="project" value="UniProtKB-KW"/>
</dbReference>
<dbReference type="InterPro" id="IPR036388">
    <property type="entry name" value="WH-like_DNA-bd_sf"/>
</dbReference>
<gene>
    <name evidence="8" type="ORF">IAB63_08850</name>
</gene>
<evidence type="ECO:0000256" key="2">
    <source>
        <dbReference type="ARBA" id="ARBA00023015"/>
    </source>
</evidence>
<keyword evidence="2" id="KW-0805">Transcription regulation</keyword>
<evidence type="ECO:0000256" key="4">
    <source>
        <dbReference type="ARBA" id="ARBA00023125"/>
    </source>
</evidence>
<dbReference type="Proteomes" id="UP000824164">
    <property type="component" value="Unassembled WGS sequence"/>
</dbReference>
<keyword evidence="4" id="KW-0238">DNA-binding</keyword>
<dbReference type="SUPFAM" id="SSF88659">
    <property type="entry name" value="Sigma3 and sigma4 domains of RNA polymerase sigma factors"/>
    <property type="match status" value="1"/>
</dbReference>
<dbReference type="NCBIfam" id="TIGR02937">
    <property type="entry name" value="sigma70-ECF"/>
    <property type="match status" value="1"/>
</dbReference>
<dbReference type="PANTHER" id="PTHR43133:SF8">
    <property type="entry name" value="RNA POLYMERASE SIGMA FACTOR HI_1459-RELATED"/>
    <property type="match status" value="1"/>
</dbReference>
<dbReference type="InterPro" id="IPR014284">
    <property type="entry name" value="RNA_pol_sigma-70_dom"/>
</dbReference>
<dbReference type="Pfam" id="PF08281">
    <property type="entry name" value="Sigma70_r4_2"/>
    <property type="match status" value="1"/>
</dbReference>
<proteinExistence type="inferred from homology"/>
<dbReference type="InterPro" id="IPR013249">
    <property type="entry name" value="RNA_pol_sigma70_r4_t2"/>
</dbReference>
<dbReference type="InterPro" id="IPR013325">
    <property type="entry name" value="RNA_pol_sigma_r2"/>
</dbReference>
<evidence type="ECO:0000313" key="9">
    <source>
        <dbReference type="Proteomes" id="UP000824164"/>
    </source>
</evidence>
<dbReference type="Gene3D" id="1.10.1740.10">
    <property type="match status" value="1"/>
</dbReference>
<evidence type="ECO:0000256" key="3">
    <source>
        <dbReference type="ARBA" id="ARBA00023082"/>
    </source>
</evidence>
<evidence type="ECO:0000259" key="6">
    <source>
        <dbReference type="Pfam" id="PF04542"/>
    </source>
</evidence>